<dbReference type="PANTHER" id="PTHR39662:SF1">
    <property type="entry name" value="DUF354 DOMAIN-CONTAINING PROTEIN"/>
    <property type="match status" value="1"/>
</dbReference>
<dbReference type="InterPro" id="IPR007152">
    <property type="entry name" value="DUF354"/>
</dbReference>
<evidence type="ECO:0008006" key="3">
    <source>
        <dbReference type="Google" id="ProtNLM"/>
    </source>
</evidence>
<name>A0A151AD41_9EURY</name>
<comment type="caution">
    <text evidence="1">The sequence shown here is derived from an EMBL/GenBank/DDBJ whole genome shotgun (WGS) entry which is preliminary data.</text>
</comment>
<evidence type="ECO:0000313" key="2">
    <source>
        <dbReference type="Proteomes" id="UP000075321"/>
    </source>
</evidence>
<dbReference type="Pfam" id="PF04007">
    <property type="entry name" value="DUF354"/>
    <property type="match status" value="1"/>
</dbReference>
<sequence length="364" mass="39770">MNISSTKTTGESAPATAGGRRVAWVDLVSPSHPFFFEGLLSGLSGLSVEPTVRKKTETVALGRAAGFDGRVIGRDFGTPTLRKAGIGIRTAELALRMPPCDVSLSARNAMCVLASHCRGVPSIHFTDNDITAYADGLVAERLYNRIEASATHSVVPEAFRTEELIRWGIDPDRVHTYDGYKEDVSVACFEPDPAFPERLPIEDYLVVRPEALSAAYVDESEGTLVLDLLDGALARGYDVVYLPRDRGDARLARGYPDDRVFVPDGTVDGRDLAWHARCVLTGSGTMAREAACMDKPAVSFFPGPLLSVDRRLREEGRLVHSRDPREILGYIDSLDGRDTRPDRDRSRAVRAEIAALTAELINDL</sequence>
<dbReference type="EMBL" id="LTAZ01000005">
    <property type="protein sequence ID" value="KYH25585.1"/>
    <property type="molecule type" value="Genomic_DNA"/>
</dbReference>
<proteinExistence type="predicted"/>
<dbReference type="SUPFAM" id="SSF53756">
    <property type="entry name" value="UDP-Glycosyltransferase/glycogen phosphorylase"/>
    <property type="match status" value="1"/>
</dbReference>
<protein>
    <recommendedName>
        <fullName evidence="3">DUF354 domain-containing protein</fullName>
    </recommendedName>
</protein>
<evidence type="ECO:0000313" key="1">
    <source>
        <dbReference type="EMBL" id="KYH25585.1"/>
    </source>
</evidence>
<dbReference type="RefSeq" id="WP_169802644.1">
    <property type="nucleotide sequence ID" value="NZ_LTAZ01000005.1"/>
</dbReference>
<keyword evidence="2" id="KW-1185">Reference proteome</keyword>
<dbReference type="PATRIC" id="fig|1008153.3.peg.2301"/>
<organism evidence="1 2">
    <name type="scientific">Halalkalicoccus paucihalophilus</name>
    <dbReference type="NCBI Taxonomy" id="1008153"/>
    <lineage>
        <taxon>Archaea</taxon>
        <taxon>Methanobacteriati</taxon>
        <taxon>Methanobacteriota</taxon>
        <taxon>Stenosarchaea group</taxon>
        <taxon>Halobacteria</taxon>
        <taxon>Halobacteriales</taxon>
        <taxon>Halococcaceae</taxon>
        <taxon>Halalkalicoccus</taxon>
    </lineage>
</organism>
<dbReference type="Proteomes" id="UP000075321">
    <property type="component" value="Unassembled WGS sequence"/>
</dbReference>
<gene>
    <name evidence="1" type="ORF">HAPAU_22590</name>
</gene>
<dbReference type="AlphaFoldDB" id="A0A151AD41"/>
<dbReference type="PANTHER" id="PTHR39662">
    <property type="entry name" value="DUF354 DOMAIN-CONTAINING PROTEIN-RELATED"/>
    <property type="match status" value="1"/>
</dbReference>
<reference evidence="1 2" key="1">
    <citation type="submission" date="2016-02" db="EMBL/GenBank/DDBJ databases">
        <title>Genome sequence of Halalkalicoccus paucihalophilus DSM 24557.</title>
        <authorList>
            <person name="Poehlein A."/>
            <person name="Daniel R."/>
        </authorList>
    </citation>
    <scope>NUCLEOTIDE SEQUENCE [LARGE SCALE GENOMIC DNA]</scope>
    <source>
        <strain evidence="1 2">DSM 24557</strain>
    </source>
</reference>
<accession>A0A151AD41</accession>